<dbReference type="InterPro" id="IPR036271">
    <property type="entry name" value="Tet_transcr_reg_TetR-rel_C_sf"/>
</dbReference>
<dbReference type="GO" id="GO:0000976">
    <property type="term" value="F:transcription cis-regulatory region binding"/>
    <property type="evidence" value="ECO:0007669"/>
    <property type="project" value="TreeGrafter"/>
</dbReference>
<evidence type="ECO:0000259" key="4">
    <source>
        <dbReference type="Pfam" id="PF17937"/>
    </source>
</evidence>
<keyword evidence="3" id="KW-0804">Transcription</keyword>
<dbReference type="HOGENOM" id="CLU_091687_3_0_11"/>
<dbReference type="InterPro" id="IPR009057">
    <property type="entry name" value="Homeodomain-like_sf"/>
</dbReference>
<reference evidence="5 7" key="1">
    <citation type="submission" date="2014-08" db="EMBL/GenBank/DDBJ databases">
        <title>Complete genome sequence of Corynebacterium imitans DSM 44264, isolated from a five-month-old boy with suspected pharyngeal diphtheria.</title>
        <authorList>
            <person name="Mollmann S."/>
            <person name="Albersmeier A."/>
            <person name="Ruckert C."/>
            <person name="Tauch A."/>
        </authorList>
    </citation>
    <scope>NUCLEOTIDE SEQUENCE [LARGE SCALE GENOMIC DNA]</scope>
    <source>
        <strain evidence="5 7">DSM 44264</strain>
    </source>
</reference>
<keyword evidence="1" id="KW-0805">Transcription regulation</keyword>
<feature type="domain" description="TetR transcriptional regulator CgmR-like C-terminal" evidence="4">
    <location>
        <begin position="87"/>
        <end position="178"/>
    </location>
</feature>
<proteinExistence type="predicted"/>
<evidence type="ECO:0000313" key="5">
    <source>
        <dbReference type="EMBL" id="AIJ32572.1"/>
    </source>
</evidence>
<keyword evidence="2" id="KW-0238">DNA-binding</keyword>
<dbReference type="Gene3D" id="1.10.357.10">
    <property type="entry name" value="Tetracycline Repressor, domain 2"/>
    <property type="match status" value="1"/>
</dbReference>
<dbReference type="EMBL" id="CP009211">
    <property type="protein sequence ID" value="AIJ32572.1"/>
    <property type="molecule type" value="Genomic_DNA"/>
</dbReference>
<evidence type="ECO:0000256" key="1">
    <source>
        <dbReference type="ARBA" id="ARBA00023015"/>
    </source>
</evidence>
<dbReference type="Proteomes" id="UP000028780">
    <property type="component" value="Chromosome"/>
</dbReference>
<dbReference type="InterPro" id="IPR050109">
    <property type="entry name" value="HTH-type_TetR-like_transc_reg"/>
</dbReference>
<dbReference type="GO" id="GO:0003700">
    <property type="term" value="F:DNA-binding transcription factor activity"/>
    <property type="evidence" value="ECO:0007669"/>
    <property type="project" value="TreeGrafter"/>
</dbReference>
<evidence type="ECO:0000313" key="6">
    <source>
        <dbReference type="EMBL" id="SNV53022.1"/>
    </source>
</evidence>
<sequence length="178" mass="20012">MPRKSKREDILRTAYAIVASDPGGIEAVTYDRLAAETELSKSGLLYHFPSRHALLVGLHEYTAAVWEDKVRAHAGGKGAEELSPRERYRAMLVTMSEHEPLAELMVTLHSRTHPDYTRPWLEVEDRWLPRADDTAADPNLLAASALASGLWVHDHIYARPLAEVNRAVIVEKLLELIE</sequence>
<gene>
    <name evidence="5" type="ORF">CIMIT_00295</name>
    <name evidence="6" type="ORF">SAMEA4535761_00123</name>
</gene>
<dbReference type="Proteomes" id="UP000215374">
    <property type="component" value="Chromosome 1"/>
</dbReference>
<dbReference type="AlphaFoldDB" id="A0A076NNM4"/>
<keyword evidence="7" id="KW-1185">Reference proteome</keyword>
<dbReference type="EMBL" id="LT906467">
    <property type="protein sequence ID" value="SNV53022.1"/>
    <property type="molecule type" value="Genomic_DNA"/>
</dbReference>
<accession>A0A076NNM4</accession>
<evidence type="ECO:0000313" key="8">
    <source>
        <dbReference type="Proteomes" id="UP000215374"/>
    </source>
</evidence>
<dbReference type="SUPFAM" id="SSF46689">
    <property type="entry name" value="Homeodomain-like"/>
    <property type="match status" value="1"/>
</dbReference>
<dbReference type="PANTHER" id="PTHR30055">
    <property type="entry name" value="HTH-TYPE TRANSCRIPTIONAL REGULATOR RUTR"/>
    <property type="match status" value="1"/>
</dbReference>
<dbReference type="Pfam" id="PF17937">
    <property type="entry name" value="TetR_C_28"/>
    <property type="match status" value="1"/>
</dbReference>
<protein>
    <submittedName>
        <fullName evidence="6">TetR family transcriptional regulator</fullName>
    </submittedName>
</protein>
<dbReference type="OrthoDB" id="9806334at2"/>
<dbReference type="RefSeq" id="WP_038587552.1">
    <property type="nucleotide sequence ID" value="NZ_CP009211.1"/>
</dbReference>
<dbReference type="PANTHER" id="PTHR30055:SF234">
    <property type="entry name" value="HTH-TYPE TRANSCRIPTIONAL REGULATOR BETI"/>
    <property type="match status" value="1"/>
</dbReference>
<evidence type="ECO:0000313" key="7">
    <source>
        <dbReference type="Proteomes" id="UP000028780"/>
    </source>
</evidence>
<name>A0A076NNM4_9CORY</name>
<dbReference type="SUPFAM" id="SSF48498">
    <property type="entry name" value="Tetracyclin repressor-like, C-terminal domain"/>
    <property type="match status" value="1"/>
</dbReference>
<dbReference type="InterPro" id="IPR041479">
    <property type="entry name" value="TetR_CgmR_C"/>
</dbReference>
<dbReference type="KEGG" id="cii:CIMIT_00295"/>
<evidence type="ECO:0000256" key="2">
    <source>
        <dbReference type="ARBA" id="ARBA00023125"/>
    </source>
</evidence>
<reference evidence="6 8" key="2">
    <citation type="submission" date="2017-06" db="EMBL/GenBank/DDBJ databases">
        <authorList>
            <consortium name="Pathogen Informatics"/>
        </authorList>
    </citation>
    <scope>NUCLEOTIDE SEQUENCE [LARGE SCALE GENOMIC DNA]</scope>
    <source>
        <strain evidence="6 8">NCTC13015</strain>
    </source>
</reference>
<dbReference type="eggNOG" id="COG1309">
    <property type="taxonomic scope" value="Bacteria"/>
</dbReference>
<organism evidence="5 7">
    <name type="scientific">Corynebacterium imitans</name>
    <dbReference type="NCBI Taxonomy" id="156978"/>
    <lineage>
        <taxon>Bacteria</taxon>
        <taxon>Bacillati</taxon>
        <taxon>Actinomycetota</taxon>
        <taxon>Actinomycetes</taxon>
        <taxon>Mycobacteriales</taxon>
        <taxon>Corynebacteriaceae</taxon>
        <taxon>Corynebacterium</taxon>
    </lineage>
</organism>
<evidence type="ECO:0000256" key="3">
    <source>
        <dbReference type="ARBA" id="ARBA00023163"/>
    </source>
</evidence>
<dbReference type="STRING" id="156978.CIMIT_00295"/>